<evidence type="ECO:0000313" key="1">
    <source>
        <dbReference type="EMBL" id="CCG45206.1"/>
    </source>
</evidence>
<proteinExistence type="predicted"/>
<keyword evidence="2" id="KW-1185">Reference proteome</keyword>
<organism evidence="1 2">
    <name type="scientific">Halobacillus halophilus (strain ATCC 35676 / DSM 2266 / JCM 20832 / KCTC 3685 / LMG 17431 / NBRC 102448 / NCIMB 2269)</name>
    <name type="common">Sporosarcina halophila</name>
    <dbReference type="NCBI Taxonomy" id="866895"/>
    <lineage>
        <taxon>Bacteria</taxon>
        <taxon>Bacillati</taxon>
        <taxon>Bacillota</taxon>
        <taxon>Bacilli</taxon>
        <taxon>Bacillales</taxon>
        <taxon>Bacillaceae</taxon>
        <taxon>Halobacillus</taxon>
    </lineage>
</organism>
<dbReference type="Proteomes" id="UP000007397">
    <property type="component" value="Chromosome"/>
</dbReference>
<accession>I0JM36</accession>
<dbReference type="AlphaFoldDB" id="I0JM36"/>
<reference evidence="1 2" key="1">
    <citation type="journal article" date="2013" name="Environ. Microbiol.">
        <title>Chloride and organic osmolytes: a hybrid strategy to cope with elevated salinities by the moderately halophilic, chloride-dependent bacterium Halobacillus halophilus.</title>
        <authorList>
            <person name="Saum S.H."/>
            <person name="Pfeiffer F."/>
            <person name="Palm P."/>
            <person name="Rampp M."/>
            <person name="Schuster S.C."/>
            <person name="Muller V."/>
            <person name="Oesterhelt D."/>
        </authorList>
    </citation>
    <scope>NUCLEOTIDE SEQUENCE [LARGE SCALE GENOMIC DNA]</scope>
    <source>
        <strain evidence="2">ATCC 35676 / DSM 2266 / JCM 20832 / KCTC 3685 / LMG 17431 / NBRC 102448 / NCIMB 2269</strain>
    </source>
</reference>
<evidence type="ECO:0000313" key="2">
    <source>
        <dbReference type="Proteomes" id="UP000007397"/>
    </source>
</evidence>
<dbReference type="HOGENOM" id="CLU_3344354_0_0_9"/>
<sequence>MNLFYHEEEENSHTKGKICYLNETIEKWVAFAVKKKY</sequence>
<dbReference type="KEGG" id="hhd:HBHAL_2858"/>
<gene>
    <name evidence="1" type="ordered locus">HBHAL_2858</name>
</gene>
<name>I0JM36_HALH3</name>
<dbReference type="STRING" id="866895.HBHAL_2858"/>
<dbReference type="PATRIC" id="fig|866895.3.peg.1878"/>
<protein>
    <submittedName>
        <fullName evidence="1">Uncharacterized protein</fullName>
    </submittedName>
</protein>
<dbReference type="EMBL" id="HE717023">
    <property type="protein sequence ID" value="CCG45206.1"/>
    <property type="molecule type" value="Genomic_DNA"/>
</dbReference>